<dbReference type="Gene3D" id="3.30.300.160">
    <property type="entry name" value="Type II secretion system, protein E, N-terminal domain"/>
    <property type="match status" value="1"/>
</dbReference>
<keyword evidence="3" id="KW-1185">Reference proteome</keyword>
<dbReference type="InterPro" id="IPR007831">
    <property type="entry name" value="T2SS_GspE_N"/>
</dbReference>
<dbReference type="SUPFAM" id="SSF160246">
    <property type="entry name" value="EspE N-terminal domain-like"/>
    <property type="match status" value="1"/>
</dbReference>
<evidence type="ECO:0000313" key="3">
    <source>
        <dbReference type="Proteomes" id="UP000278907"/>
    </source>
</evidence>
<dbReference type="EMBL" id="RAWI01000246">
    <property type="protein sequence ID" value="RKH99955.1"/>
    <property type="molecule type" value="Genomic_DNA"/>
</dbReference>
<dbReference type="InterPro" id="IPR037257">
    <property type="entry name" value="T2SS_E_N_sf"/>
</dbReference>
<dbReference type="Proteomes" id="UP000278907">
    <property type="component" value="Unassembled WGS sequence"/>
</dbReference>
<protein>
    <submittedName>
        <fullName evidence="2">Pilus assembly protein PilB</fullName>
    </submittedName>
</protein>
<evidence type="ECO:0000313" key="2">
    <source>
        <dbReference type="EMBL" id="RKH99955.1"/>
    </source>
</evidence>
<accession>A0ABX9QEH8</accession>
<dbReference type="Pfam" id="PF05157">
    <property type="entry name" value="MshEN"/>
    <property type="match status" value="1"/>
</dbReference>
<proteinExistence type="predicted"/>
<name>A0ABX9QEH8_9BACT</name>
<reference evidence="2 3" key="1">
    <citation type="submission" date="2018-09" db="EMBL/GenBank/DDBJ databases">
        <authorList>
            <person name="Livingstone P.G."/>
            <person name="Whitworth D.E."/>
        </authorList>
    </citation>
    <scope>NUCLEOTIDE SEQUENCE [LARGE SCALE GENOMIC DNA]</scope>
    <source>
        <strain evidence="2 3">CA031B</strain>
    </source>
</reference>
<feature type="domain" description="Type II secretion system protein GspE N-terminal" evidence="1">
    <location>
        <begin position="78"/>
        <end position="166"/>
    </location>
</feature>
<gene>
    <name evidence="2" type="ORF">D7Y13_26965</name>
</gene>
<organism evidence="2 3">
    <name type="scientific">Corallococcus praedator</name>
    <dbReference type="NCBI Taxonomy" id="2316724"/>
    <lineage>
        <taxon>Bacteria</taxon>
        <taxon>Pseudomonadati</taxon>
        <taxon>Myxococcota</taxon>
        <taxon>Myxococcia</taxon>
        <taxon>Myxococcales</taxon>
        <taxon>Cystobacterineae</taxon>
        <taxon>Myxococcaceae</taxon>
        <taxon>Corallococcus</taxon>
    </lineage>
</organism>
<sequence length="199" mass="21742">MEGASTCLRAARMSRGGSPRMRKLRLGEWLVRWGQVTSEQVDAALEYQKGWGCPLGEALVALDLLDADTVQRGLSRLLGVPFVRGEEVRKVSPTVVRMVPPAVLRRLAVFPLRLSFRGARGELHVATHRPQDLALMDAVAFATGLKVHPVLAVRQDIEDALDRHGVTGGGGIVTGAERAMSLPWQEDTDTFQILRGIES</sequence>
<comment type="caution">
    <text evidence="2">The sequence shown here is derived from an EMBL/GenBank/DDBJ whole genome shotgun (WGS) entry which is preliminary data.</text>
</comment>
<evidence type="ECO:0000259" key="1">
    <source>
        <dbReference type="Pfam" id="PF05157"/>
    </source>
</evidence>